<feature type="transmembrane region" description="Helical" evidence="1">
    <location>
        <begin position="20"/>
        <end position="43"/>
    </location>
</feature>
<reference evidence="2 3" key="1">
    <citation type="submission" date="2014-04" db="EMBL/GenBank/DDBJ databases">
        <authorList>
            <person name="Bishop-Lilly K.A."/>
            <person name="Broomall S.M."/>
            <person name="Chain P.S."/>
            <person name="Chertkov O."/>
            <person name="Coyne S.R."/>
            <person name="Daligault H.E."/>
            <person name="Davenport K.W."/>
            <person name="Erkkila T."/>
            <person name="Frey K.G."/>
            <person name="Gibbons H.S."/>
            <person name="Gu W."/>
            <person name="Jaissle J."/>
            <person name="Johnson S.L."/>
            <person name="Koroleva G.I."/>
            <person name="Ladner J.T."/>
            <person name="Lo C.-C."/>
            <person name="Minogue T.D."/>
            <person name="Munk C."/>
            <person name="Palacios G.F."/>
            <person name="Redden C.L."/>
            <person name="Rosenzweig C.N."/>
            <person name="Scholz M.B."/>
            <person name="Teshima H."/>
            <person name="Xu Y."/>
        </authorList>
    </citation>
    <scope>NUCLEOTIDE SEQUENCE [LARGE SCALE GENOMIC DNA]</scope>
    <source>
        <strain evidence="2 3">BHP</strain>
    </source>
</reference>
<evidence type="ECO:0000313" key="2">
    <source>
        <dbReference type="EMBL" id="KFN04410.1"/>
    </source>
</evidence>
<dbReference type="Proteomes" id="UP000029389">
    <property type="component" value="Unassembled WGS sequence"/>
</dbReference>
<keyword evidence="1" id="KW-0472">Membrane</keyword>
<name>A0A090Z2K3_9BACI</name>
<proteinExistence type="predicted"/>
<gene>
    <name evidence="2" type="ORF">DJ93_4341</name>
</gene>
<keyword evidence="1" id="KW-1133">Transmembrane helix</keyword>
<dbReference type="RefSeq" id="WP_259300239.1">
    <property type="nucleotide sequence ID" value="NZ_JMQC01000008.1"/>
</dbReference>
<dbReference type="PATRIC" id="fig|1405.8.peg.4466"/>
<evidence type="ECO:0000313" key="3">
    <source>
        <dbReference type="Proteomes" id="UP000029389"/>
    </source>
</evidence>
<evidence type="ECO:0000256" key="1">
    <source>
        <dbReference type="SAM" id="Phobius"/>
    </source>
</evidence>
<protein>
    <submittedName>
        <fullName evidence="2">Putative membrane protein</fullName>
    </submittedName>
</protein>
<dbReference type="AlphaFoldDB" id="A0A090Z2K3"/>
<comment type="caution">
    <text evidence="2">The sequence shown here is derived from an EMBL/GenBank/DDBJ whole genome shotgun (WGS) entry which is preliminary data.</text>
</comment>
<dbReference type="EMBL" id="JMQC01000008">
    <property type="protein sequence ID" value="KFN04410.1"/>
    <property type="molecule type" value="Genomic_DNA"/>
</dbReference>
<keyword evidence="1" id="KW-0812">Transmembrane</keyword>
<accession>A0A090Z2K3</accession>
<organism evidence="2 3">
    <name type="scientific">Bacillus clarus</name>
    <dbReference type="NCBI Taxonomy" id="2338372"/>
    <lineage>
        <taxon>Bacteria</taxon>
        <taxon>Bacillati</taxon>
        <taxon>Bacillota</taxon>
        <taxon>Bacilli</taxon>
        <taxon>Bacillales</taxon>
        <taxon>Bacillaceae</taxon>
        <taxon>Bacillus</taxon>
        <taxon>Bacillus cereus group</taxon>
    </lineage>
</organism>
<sequence length="44" mass="4436">MEKPMMFKADLGVCVAQPELAVIGFTEGLVGLTAICGAIAIVAG</sequence>